<dbReference type="SUPFAM" id="SSF51126">
    <property type="entry name" value="Pectin lyase-like"/>
    <property type="match status" value="1"/>
</dbReference>
<proteinExistence type="predicted"/>
<sequence length="491" mass="50265">MHAVRVAIAVAVAGIAPSSASAADLAADPGTFASVFAAAHGGDTITLAAGDYGQFKGAVKPSTVTIRSAPGATARLSLQFTAARNLQLEGLTITEARLAASTRDVTIANSTFTGVAVVDARGMAASNIVFDGDRFPNIDKCGDCYEGRLTVVGTSSDAPSGVVVKHSVFGPGGNTDGIQVGANGVQILDNEFTGIHASGGVHTDAIQLYGSHNTVIRGNWIHDSATGIMAPDGTDHELIENNVIDPGSYPFAVQIGSDVGSVFRHNTLPDGACDFNLRCGIIVVGAKDGMAPSQGTVVMDNVLGEVSVQAGSTPQVDYNLVANARARGAHDIVGKPQYAGGATPTSLPGFLLAAGSRGKGDASDGTDRGIALTSTAGPGTAAPPPQTGSPGAAPLAKPSLKLVAHRRVTRAQLRRGLRVRVSSQQGVRVSLRLSRRGSTRALVAGSGTLSRTTRTFVLKSKRARKGLLTLRVAVRNAAGTTTVKRTIRVVR</sequence>
<feature type="chain" id="PRO_5040989364" evidence="2">
    <location>
        <begin position="23"/>
        <end position="491"/>
    </location>
</feature>
<accession>A0A9X3N0V4</accession>
<dbReference type="RefSeq" id="WP_270045854.1">
    <property type="nucleotide sequence ID" value="NZ_JAPDOD010000070.1"/>
</dbReference>
<gene>
    <name evidence="3" type="ORF">OM076_40410</name>
</gene>
<dbReference type="Gene3D" id="2.160.20.10">
    <property type="entry name" value="Single-stranded right-handed beta-helix, Pectin lyase-like"/>
    <property type="match status" value="1"/>
</dbReference>
<keyword evidence="4" id="KW-1185">Reference proteome</keyword>
<reference evidence="3" key="1">
    <citation type="submission" date="2022-10" db="EMBL/GenBank/DDBJ databases">
        <title>The WGS of Solirubrobacter ginsenosidimutans DSM 21036.</title>
        <authorList>
            <person name="Jiang Z."/>
        </authorList>
    </citation>
    <scope>NUCLEOTIDE SEQUENCE</scope>
    <source>
        <strain evidence="3">DSM 21036</strain>
    </source>
</reference>
<evidence type="ECO:0000256" key="1">
    <source>
        <dbReference type="SAM" id="MobiDB-lite"/>
    </source>
</evidence>
<feature type="compositionally biased region" description="Low complexity" evidence="1">
    <location>
        <begin position="371"/>
        <end position="380"/>
    </location>
</feature>
<dbReference type="Proteomes" id="UP001149140">
    <property type="component" value="Unassembled WGS sequence"/>
</dbReference>
<dbReference type="InterPro" id="IPR011050">
    <property type="entry name" value="Pectin_lyase_fold/virulence"/>
</dbReference>
<evidence type="ECO:0000313" key="3">
    <source>
        <dbReference type="EMBL" id="MDA0166596.1"/>
    </source>
</evidence>
<comment type="caution">
    <text evidence="3">The sequence shown here is derived from an EMBL/GenBank/DDBJ whole genome shotgun (WGS) entry which is preliminary data.</text>
</comment>
<keyword evidence="2" id="KW-0732">Signal</keyword>
<feature type="signal peptide" evidence="2">
    <location>
        <begin position="1"/>
        <end position="22"/>
    </location>
</feature>
<feature type="compositionally biased region" description="Basic and acidic residues" evidence="1">
    <location>
        <begin position="358"/>
        <end position="367"/>
    </location>
</feature>
<evidence type="ECO:0000313" key="4">
    <source>
        <dbReference type="Proteomes" id="UP001149140"/>
    </source>
</evidence>
<evidence type="ECO:0000256" key="2">
    <source>
        <dbReference type="SAM" id="SignalP"/>
    </source>
</evidence>
<feature type="region of interest" description="Disordered" evidence="1">
    <location>
        <begin position="356"/>
        <end position="398"/>
    </location>
</feature>
<dbReference type="EMBL" id="JAPDOD010000070">
    <property type="protein sequence ID" value="MDA0166596.1"/>
    <property type="molecule type" value="Genomic_DNA"/>
</dbReference>
<name>A0A9X3N0V4_9ACTN</name>
<protein>
    <submittedName>
        <fullName evidence="3">Right-handed parallel beta-helix repeat-containing protein</fullName>
    </submittedName>
</protein>
<organism evidence="3 4">
    <name type="scientific">Solirubrobacter ginsenosidimutans</name>
    <dbReference type="NCBI Taxonomy" id="490573"/>
    <lineage>
        <taxon>Bacteria</taxon>
        <taxon>Bacillati</taxon>
        <taxon>Actinomycetota</taxon>
        <taxon>Thermoleophilia</taxon>
        <taxon>Solirubrobacterales</taxon>
        <taxon>Solirubrobacteraceae</taxon>
        <taxon>Solirubrobacter</taxon>
    </lineage>
</organism>
<dbReference type="InterPro" id="IPR012334">
    <property type="entry name" value="Pectin_lyas_fold"/>
</dbReference>
<dbReference type="AlphaFoldDB" id="A0A9X3N0V4"/>